<organism evidence="12 13">
    <name type="scientific">Halopseudomonas sabulinigri</name>
    <dbReference type="NCBI Taxonomy" id="472181"/>
    <lineage>
        <taxon>Bacteria</taxon>
        <taxon>Pseudomonadati</taxon>
        <taxon>Pseudomonadota</taxon>
        <taxon>Gammaproteobacteria</taxon>
        <taxon>Pseudomonadales</taxon>
        <taxon>Pseudomonadaceae</taxon>
        <taxon>Halopseudomonas</taxon>
    </lineage>
</organism>
<dbReference type="Proteomes" id="UP001486808">
    <property type="component" value="Unassembled WGS sequence"/>
</dbReference>
<sequence>MNRSLMHTAHKQRGVALITALLVVALAVTAAVGMVLRGQADIRRSSAVFERDLSRHIALGAEKMVLQILEQADGPDELLWDTCLSPVLPFEVDQVQLQATLDNMRCRYNLNALAGGDEQEQADFARLVDRVAQDSGVTMPSGAQLAVAISDWMDPETDDPLYRLQDPPRLSANRTMLVASELSSVAGVSSEAWQALAPYVTAYPSEASPIDLERSPDLMKEVFADRTAADGAPWFMRLQIVAQFGDRRFFQCTLLDAPNGKVILREQTACEP</sequence>
<keyword evidence="6" id="KW-0812">Transmembrane</keyword>
<evidence type="ECO:0000259" key="10">
    <source>
        <dbReference type="Pfam" id="PF21687"/>
    </source>
</evidence>
<reference evidence="12" key="1">
    <citation type="submission" date="2016-10" db="EMBL/GenBank/DDBJ databases">
        <authorList>
            <person name="de Groot N.N."/>
        </authorList>
    </citation>
    <scope>NUCLEOTIDE SEQUENCE [LARGE SCALE GENOMIC DNA]</scope>
    <source>
        <strain evidence="12">JCM 14963</strain>
    </source>
</reference>
<evidence type="ECO:0000313" key="11">
    <source>
        <dbReference type="EMBL" id="GAA6131777.1"/>
    </source>
</evidence>
<dbReference type="GO" id="GO:0009306">
    <property type="term" value="P:protein secretion"/>
    <property type="evidence" value="ECO:0007669"/>
    <property type="project" value="InterPro"/>
</dbReference>
<evidence type="ECO:0000256" key="9">
    <source>
        <dbReference type="ARBA" id="ARBA00023136"/>
    </source>
</evidence>
<gene>
    <name evidence="11" type="ORF">NBRC116187_21370</name>
    <name evidence="12" type="ORF">SAMN05216271_3617</name>
</gene>
<dbReference type="RefSeq" id="WP_092288202.1">
    <property type="nucleotide sequence ID" value="NZ_LT629763.1"/>
</dbReference>
<dbReference type="EMBL" id="LT629763">
    <property type="protein sequence ID" value="SDT11102.1"/>
    <property type="molecule type" value="Genomic_DNA"/>
</dbReference>
<dbReference type="Pfam" id="PF21687">
    <property type="entry name" value="T2SSK_1st"/>
    <property type="match status" value="1"/>
</dbReference>
<protein>
    <submittedName>
        <fullName evidence="12">General secretion pathway protein K</fullName>
    </submittedName>
</protein>
<dbReference type="Gene3D" id="3.30.1300.30">
    <property type="entry name" value="GSPII I/J protein-like"/>
    <property type="match status" value="1"/>
</dbReference>
<evidence type="ECO:0000256" key="4">
    <source>
        <dbReference type="ARBA" id="ARBA00022475"/>
    </source>
</evidence>
<proteinExistence type="inferred from homology"/>
<dbReference type="PANTHER" id="PTHR38831">
    <property type="entry name" value="TYPE II SECRETION SYSTEM PROTEIN K"/>
    <property type="match status" value="1"/>
</dbReference>
<dbReference type="STRING" id="472181.SAMN05216271_3617"/>
<dbReference type="InterPro" id="IPR005628">
    <property type="entry name" value="GspK"/>
</dbReference>
<dbReference type="OrthoDB" id="9788973at2"/>
<keyword evidence="5" id="KW-0997">Cell inner membrane</keyword>
<evidence type="ECO:0000256" key="1">
    <source>
        <dbReference type="ARBA" id="ARBA00004533"/>
    </source>
</evidence>
<dbReference type="EMBL" id="BAABWD010000002">
    <property type="protein sequence ID" value="GAA6131777.1"/>
    <property type="molecule type" value="Genomic_DNA"/>
</dbReference>
<dbReference type="AlphaFoldDB" id="A0A1H1XPN5"/>
<reference evidence="11 14" key="3">
    <citation type="submission" date="2024-04" db="EMBL/GenBank/DDBJ databases">
        <title>Draft genome sequence of Halopseudomonas sabulinigri NBRC 116187.</title>
        <authorList>
            <person name="Miyakawa T."/>
            <person name="Kusuya Y."/>
            <person name="Miura T."/>
        </authorList>
    </citation>
    <scope>NUCLEOTIDE SEQUENCE [LARGE SCALE GENOMIC DNA]</scope>
    <source>
        <strain evidence="11 14">4NH20-0042</strain>
    </source>
</reference>
<keyword evidence="3" id="KW-0813">Transport</keyword>
<evidence type="ECO:0000256" key="6">
    <source>
        <dbReference type="ARBA" id="ARBA00022692"/>
    </source>
</evidence>
<reference evidence="13" key="2">
    <citation type="submission" date="2016-10" db="EMBL/GenBank/DDBJ databases">
        <authorList>
            <person name="Varghese N."/>
            <person name="Submissions S."/>
        </authorList>
    </citation>
    <scope>NUCLEOTIDE SEQUENCE [LARGE SCALE GENOMIC DNA]</scope>
    <source>
        <strain evidence="13">JCM 14963</strain>
    </source>
</reference>
<dbReference type="Proteomes" id="UP000243413">
    <property type="component" value="Chromosome I"/>
</dbReference>
<evidence type="ECO:0000256" key="8">
    <source>
        <dbReference type="ARBA" id="ARBA00022989"/>
    </source>
</evidence>
<dbReference type="PANTHER" id="PTHR38831:SF1">
    <property type="entry name" value="TYPE II SECRETION SYSTEM PROTEIN K-RELATED"/>
    <property type="match status" value="1"/>
</dbReference>
<dbReference type="GO" id="GO:0005886">
    <property type="term" value="C:plasma membrane"/>
    <property type="evidence" value="ECO:0007669"/>
    <property type="project" value="UniProtKB-SubCell"/>
</dbReference>
<name>A0A1H1XPN5_9GAMM</name>
<dbReference type="Gene3D" id="1.10.40.60">
    <property type="entry name" value="EpsJ-like"/>
    <property type="match status" value="1"/>
</dbReference>
<accession>A0A1H1XPN5</accession>
<keyword evidence="9" id="KW-0472">Membrane</keyword>
<evidence type="ECO:0000313" key="12">
    <source>
        <dbReference type="EMBL" id="SDT11102.1"/>
    </source>
</evidence>
<dbReference type="InterPro" id="IPR038072">
    <property type="entry name" value="GspK_central_sf"/>
</dbReference>
<evidence type="ECO:0000313" key="14">
    <source>
        <dbReference type="Proteomes" id="UP001486808"/>
    </source>
</evidence>
<keyword evidence="4" id="KW-1003">Cell membrane</keyword>
<feature type="domain" description="T2SS protein K first SAM-like" evidence="10">
    <location>
        <begin position="107"/>
        <end position="204"/>
    </location>
</feature>
<evidence type="ECO:0000256" key="5">
    <source>
        <dbReference type="ARBA" id="ARBA00022519"/>
    </source>
</evidence>
<dbReference type="SUPFAM" id="SSF158544">
    <property type="entry name" value="GspK insert domain-like"/>
    <property type="match status" value="1"/>
</dbReference>
<evidence type="ECO:0000256" key="3">
    <source>
        <dbReference type="ARBA" id="ARBA00022448"/>
    </source>
</evidence>
<keyword evidence="8" id="KW-1133">Transmembrane helix</keyword>
<keyword evidence="7" id="KW-0653">Protein transport</keyword>
<evidence type="ECO:0000256" key="2">
    <source>
        <dbReference type="ARBA" id="ARBA00007246"/>
    </source>
</evidence>
<dbReference type="InterPro" id="IPR049031">
    <property type="entry name" value="T2SSK_SAM-like_1st"/>
</dbReference>
<keyword evidence="14" id="KW-1185">Reference proteome</keyword>
<evidence type="ECO:0000313" key="13">
    <source>
        <dbReference type="Proteomes" id="UP000243413"/>
    </source>
</evidence>
<comment type="similarity">
    <text evidence="2">Belongs to the GSP K family.</text>
</comment>
<comment type="subcellular location">
    <subcellularLocation>
        <location evidence="1">Cell inner membrane</location>
    </subcellularLocation>
</comment>
<evidence type="ECO:0000256" key="7">
    <source>
        <dbReference type="ARBA" id="ARBA00022927"/>
    </source>
</evidence>